<dbReference type="SMART" id="SM00420">
    <property type="entry name" value="HTH_DEOR"/>
    <property type="match status" value="1"/>
</dbReference>
<gene>
    <name evidence="5" type="ORF">ORV05_00905</name>
</gene>
<dbReference type="PANTHER" id="PTHR34580:SF3">
    <property type="entry name" value="PROTEIN PAFB"/>
    <property type="match status" value="1"/>
</dbReference>
<dbReference type="InterPro" id="IPR051534">
    <property type="entry name" value="CBASS_pafABC_assoc_protein"/>
</dbReference>
<dbReference type="Gene3D" id="1.10.10.10">
    <property type="entry name" value="Winged helix-like DNA-binding domain superfamily/Winged helix DNA-binding domain"/>
    <property type="match status" value="1"/>
</dbReference>
<dbReference type="Pfam" id="PF25583">
    <property type="entry name" value="WCX"/>
    <property type="match status" value="1"/>
</dbReference>
<organism evidence="5 6">
    <name type="scientific">Amycolatopsis cynarae</name>
    <dbReference type="NCBI Taxonomy" id="2995223"/>
    <lineage>
        <taxon>Bacteria</taxon>
        <taxon>Bacillati</taxon>
        <taxon>Actinomycetota</taxon>
        <taxon>Actinomycetes</taxon>
        <taxon>Pseudonocardiales</taxon>
        <taxon>Pseudonocardiaceae</taxon>
        <taxon>Amycolatopsis</taxon>
    </lineage>
</organism>
<keyword evidence="2" id="KW-0238">DNA-binding</keyword>
<keyword evidence="1" id="KW-0805">Transcription regulation</keyword>
<sequence>MLNTSARLLALLSALATRPSWTCGQLAAHLDVTERTVRRDIARLRELGYGIESEPGPWGGYRLGPGRNVPPLILDEEEALSVAVGLRAAAFGGIDGSDQAALSALLKLRQILPKRVARRIEELESVLTHTEPPEERVSPKVLLLLATACRAGERVQLSYCDRHGVASIRRVDPHRLVHTGRRWYLVAFDGERRDWRTFRGDRIADAKLTGRPVELTERPDAAGLVSRGMAAVPYPVRVRFRLLCPLAEALRRVPATIGVHVPDGDQATIVEVGGPDADGLAKFLLRLGMPLEILEPEEVRAAFRARLRALLDANQ</sequence>
<dbReference type="PANTHER" id="PTHR34580">
    <property type="match status" value="1"/>
</dbReference>
<reference evidence="5" key="1">
    <citation type="submission" date="2022-11" db="EMBL/GenBank/DDBJ databases">
        <authorList>
            <person name="Mo P."/>
        </authorList>
    </citation>
    <scope>NUCLEOTIDE SEQUENCE</scope>
    <source>
        <strain evidence="5">HUAS 11-8</strain>
    </source>
</reference>
<dbReference type="PROSITE" id="PS00894">
    <property type="entry name" value="HTH_DEOR_1"/>
    <property type="match status" value="1"/>
</dbReference>
<feature type="domain" description="HTH deoR-type" evidence="4">
    <location>
        <begin position="4"/>
        <end position="59"/>
    </location>
</feature>
<keyword evidence="3" id="KW-0804">Transcription</keyword>
<evidence type="ECO:0000259" key="4">
    <source>
        <dbReference type="PROSITE" id="PS51000"/>
    </source>
</evidence>
<proteinExistence type="predicted"/>
<dbReference type="InterPro" id="IPR018356">
    <property type="entry name" value="Tscrpt_reg_HTH_DeoR_CS"/>
</dbReference>
<accession>A0ABY7B594</accession>
<evidence type="ECO:0000313" key="6">
    <source>
        <dbReference type="Proteomes" id="UP001163203"/>
    </source>
</evidence>
<dbReference type="PIRSF" id="PIRSF016838">
    <property type="entry name" value="PafC"/>
    <property type="match status" value="1"/>
</dbReference>
<evidence type="ECO:0000256" key="3">
    <source>
        <dbReference type="ARBA" id="ARBA00023163"/>
    </source>
</evidence>
<dbReference type="InterPro" id="IPR001034">
    <property type="entry name" value="DeoR_HTH"/>
</dbReference>
<keyword evidence="6" id="KW-1185">Reference proteome</keyword>
<dbReference type="Pfam" id="PF13280">
    <property type="entry name" value="WYL"/>
    <property type="match status" value="1"/>
</dbReference>
<dbReference type="InterPro" id="IPR036390">
    <property type="entry name" value="WH_DNA-bd_sf"/>
</dbReference>
<dbReference type="EMBL" id="CP113836">
    <property type="protein sequence ID" value="WAL66412.1"/>
    <property type="molecule type" value="Genomic_DNA"/>
</dbReference>
<dbReference type="PROSITE" id="PS51000">
    <property type="entry name" value="HTH_DEOR_2"/>
    <property type="match status" value="1"/>
</dbReference>
<name>A0ABY7B594_9PSEU</name>
<protein>
    <submittedName>
        <fullName evidence="5">YafY family protein</fullName>
    </submittedName>
</protein>
<evidence type="ECO:0000256" key="1">
    <source>
        <dbReference type="ARBA" id="ARBA00023015"/>
    </source>
</evidence>
<dbReference type="InterPro" id="IPR013196">
    <property type="entry name" value="HTH_11"/>
</dbReference>
<dbReference type="Proteomes" id="UP001163203">
    <property type="component" value="Chromosome"/>
</dbReference>
<dbReference type="Pfam" id="PF08279">
    <property type="entry name" value="HTH_11"/>
    <property type="match status" value="1"/>
</dbReference>
<dbReference type="InterPro" id="IPR028349">
    <property type="entry name" value="PafC-like"/>
</dbReference>
<dbReference type="RefSeq" id="WP_268756544.1">
    <property type="nucleotide sequence ID" value="NZ_CP113836.1"/>
</dbReference>
<evidence type="ECO:0000256" key="2">
    <source>
        <dbReference type="ARBA" id="ARBA00023125"/>
    </source>
</evidence>
<dbReference type="InterPro" id="IPR036388">
    <property type="entry name" value="WH-like_DNA-bd_sf"/>
</dbReference>
<dbReference type="InterPro" id="IPR026881">
    <property type="entry name" value="WYL_dom"/>
</dbReference>
<evidence type="ECO:0000313" key="5">
    <source>
        <dbReference type="EMBL" id="WAL66412.1"/>
    </source>
</evidence>
<dbReference type="InterPro" id="IPR057727">
    <property type="entry name" value="WCX_dom"/>
</dbReference>
<dbReference type="SUPFAM" id="SSF46785">
    <property type="entry name" value="Winged helix' DNA-binding domain"/>
    <property type="match status" value="1"/>
</dbReference>
<dbReference type="PROSITE" id="PS52050">
    <property type="entry name" value="WYL"/>
    <property type="match status" value="1"/>
</dbReference>